<evidence type="ECO:0000313" key="2">
    <source>
        <dbReference type="Proteomes" id="UP001385951"/>
    </source>
</evidence>
<dbReference type="Proteomes" id="UP001385951">
    <property type="component" value="Unassembled WGS sequence"/>
</dbReference>
<sequence>MEVENKDERFCLNYIVFSRYLYIDCKSVSVAQTNCLLLARCMSIGVRSSTLATTHFSLLTLPTNNVSAVNQSIVHPYPIYRSQKVTPNCQTTTIAGFLTRLRKYLHLFLTSCGTSPVSQPFAAAALFLENKN</sequence>
<gene>
    <name evidence="1" type="ORF">QCA50_014853</name>
</gene>
<protein>
    <submittedName>
        <fullName evidence="1">Uncharacterized protein</fullName>
    </submittedName>
</protein>
<keyword evidence="2" id="KW-1185">Reference proteome</keyword>
<dbReference type="EMBL" id="JASBNA010000038">
    <property type="protein sequence ID" value="KAK7681891.1"/>
    <property type="molecule type" value="Genomic_DNA"/>
</dbReference>
<proteinExistence type="predicted"/>
<dbReference type="AlphaFoldDB" id="A0AAW0FMH0"/>
<accession>A0AAW0FMH0</accession>
<evidence type="ECO:0000313" key="1">
    <source>
        <dbReference type="EMBL" id="KAK7681891.1"/>
    </source>
</evidence>
<name>A0AAW0FMH0_9APHY</name>
<comment type="caution">
    <text evidence="1">The sequence shown here is derived from an EMBL/GenBank/DDBJ whole genome shotgun (WGS) entry which is preliminary data.</text>
</comment>
<organism evidence="1 2">
    <name type="scientific">Cerrena zonata</name>
    <dbReference type="NCBI Taxonomy" id="2478898"/>
    <lineage>
        <taxon>Eukaryota</taxon>
        <taxon>Fungi</taxon>
        <taxon>Dikarya</taxon>
        <taxon>Basidiomycota</taxon>
        <taxon>Agaricomycotina</taxon>
        <taxon>Agaricomycetes</taxon>
        <taxon>Polyporales</taxon>
        <taxon>Cerrenaceae</taxon>
        <taxon>Cerrena</taxon>
    </lineage>
</organism>
<reference evidence="1 2" key="1">
    <citation type="submission" date="2022-09" db="EMBL/GenBank/DDBJ databases">
        <authorList>
            <person name="Palmer J.M."/>
        </authorList>
    </citation>
    <scope>NUCLEOTIDE SEQUENCE [LARGE SCALE GENOMIC DNA]</scope>
    <source>
        <strain evidence="1 2">DSM 7382</strain>
    </source>
</reference>